<evidence type="ECO:0000313" key="1">
    <source>
        <dbReference type="EMBL" id="GAG63829.1"/>
    </source>
</evidence>
<dbReference type="GO" id="GO:0006281">
    <property type="term" value="P:DNA repair"/>
    <property type="evidence" value="ECO:0007669"/>
    <property type="project" value="InterPro"/>
</dbReference>
<accession>X0Z491</accession>
<name>X0Z491_9ZZZZ</name>
<dbReference type="GO" id="GO:0006310">
    <property type="term" value="P:DNA recombination"/>
    <property type="evidence" value="ECO:0007669"/>
    <property type="project" value="InterPro"/>
</dbReference>
<dbReference type="InterPro" id="IPR036614">
    <property type="entry name" value="RusA-like_sf"/>
</dbReference>
<dbReference type="SUPFAM" id="SSF103084">
    <property type="entry name" value="Holliday junction resolvase RusA"/>
    <property type="match status" value="1"/>
</dbReference>
<dbReference type="InterPro" id="IPR008822">
    <property type="entry name" value="Endonuclease_RusA-like"/>
</dbReference>
<dbReference type="EMBL" id="BART01006451">
    <property type="protein sequence ID" value="GAG63829.1"/>
    <property type="molecule type" value="Genomic_DNA"/>
</dbReference>
<dbReference type="GO" id="GO:0000287">
    <property type="term" value="F:magnesium ion binding"/>
    <property type="evidence" value="ECO:0007669"/>
    <property type="project" value="InterPro"/>
</dbReference>
<organism evidence="1">
    <name type="scientific">marine sediment metagenome</name>
    <dbReference type="NCBI Taxonomy" id="412755"/>
    <lineage>
        <taxon>unclassified sequences</taxon>
        <taxon>metagenomes</taxon>
        <taxon>ecological metagenomes</taxon>
    </lineage>
</organism>
<comment type="caution">
    <text evidence="1">The sequence shown here is derived from an EMBL/GenBank/DDBJ whole genome shotgun (WGS) entry which is preliminary data.</text>
</comment>
<dbReference type="Gene3D" id="3.30.1330.70">
    <property type="entry name" value="Holliday junction resolvase RusA"/>
    <property type="match status" value="1"/>
</dbReference>
<gene>
    <name evidence="1" type="ORF">S01H4_14720</name>
</gene>
<feature type="non-terminal residue" evidence="1">
    <location>
        <position position="1"/>
    </location>
</feature>
<proteinExistence type="predicted"/>
<dbReference type="Pfam" id="PF05866">
    <property type="entry name" value="RusA"/>
    <property type="match status" value="1"/>
</dbReference>
<protein>
    <submittedName>
        <fullName evidence="1">Uncharacterized protein</fullName>
    </submittedName>
</protein>
<reference evidence="1" key="1">
    <citation type="journal article" date="2014" name="Front. Microbiol.">
        <title>High frequency of phylogenetically diverse reductive dehalogenase-homologous genes in deep subseafloor sedimentary metagenomes.</title>
        <authorList>
            <person name="Kawai M."/>
            <person name="Futagami T."/>
            <person name="Toyoda A."/>
            <person name="Takaki Y."/>
            <person name="Nishi S."/>
            <person name="Hori S."/>
            <person name="Arai W."/>
            <person name="Tsubouchi T."/>
            <person name="Morono Y."/>
            <person name="Uchiyama I."/>
            <person name="Ito T."/>
            <person name="Fujiyama A."/>
            <person name="Inagaki F."/>
            <person name="Takami H."/>
        </authorList>
    </citation>
    <scope>NUCLEOTIDE SEQUENCE</scope>
    <source>
        <strain evidence="1">Expedition CK06-06</strain>
    </source>
</reference>
<dbReference type="AlphaFoldDB" id="X0Z491"/>
<sequence>LEAIRALIANEHLEPFPKHTPIKLMVTFYRRKSRWLPKRETTPFRKPDLDNFLKLTIDTISGILIPDDAQITSVNAEKRWSPNGHGYIEVELMEDKP</sequence>